<evidence type="ECO:0000256" key="9">
    <source>
        <dbReference type="ARBA" id="ARBA00022786"/>
    </source>
</evidence>
<evidence type="ECO:0000256" key="13">
    <source>
        <dbReference type="ARBA" id="ARBA00024209"/>
    </source>
</evidence>
<dbReference type="GO" id="GO:0008270">
    <property type="term" value="F:zinc ion binding"/>
    <property type="evidence" value="ECO:0007669"/>
    <property type="project" value="UniProtKB-KW"/>
</dbReference>
<dbReference type="PANTHER" id="PTHR45768">
    <property type="entry name" value="E3 UBIQUITIN-PROTEIN LIGASE RNF13-LIKE"/>
    <property type="match status" value="1"/>
</dbReference>
<proteinExistence type="inferred from homology"/>
<comment type="subcellular location">
    <subcellularLocation>
        <location evidence="2">Membrane</location>
        <topology evidence="2">Single-pass membrane protein</topology>
    </subcellularLocation>
</comment>
<dbReference type="SUPFAM" id="SSF52047">
    <property type="entry name" value="RNI-like"/>
    <property type="match status" value="1"/>
</dbReference>
<organism evidence="16 17">
    <name type="scientific">Buddleja alternifolia</name>
    <dbReference type="NCBI Taxonomy" id="168488"/>
    <lineage>
        <taxon>Eukaryota</taxon>
        <taxon>Viridiplantae</taxon>
        <taxon>Streptophyta</taxon>
        <taxon>Embryophyta</taxon>
        <taxon>Tracheophyta</taxon>
        <taxon>Spermatophyta</taxon>
        <taxon>Magnoliopsida</taxon>
        <taxon>eudicotyledons</taxon>
        <taxon>Gunneridae</taxon>
        <taxon>Pentapetalae</taxon>
        <taxon>asterids</taxon>
        <taxon>lamiids</taxon>
        <taxon>Lamiales</taxon>
        <taxon>Scrophulariaceae</taxon>
        <taxon>Buddlejeae</taxon>
        <taxon>Buddleja</taxon>
    </lineage>
</organism>
<dbReference type="Pfam" id="PF23622">
    <property type="entry name" value="LRR_At1g61320_AtMIF1"/>
    <property type="match status" value="1"/>
</dbReference>
<dbReference type="PANTHER" id="PTHR45768:SF71">
    <property type="entry name" value="RING_U-BOX SUPERFAMILY PROTEIN"/>
    <property type="match status" value="1"/>
</dbReference>
<dbReference type="Pfam" id="PF13639">
    <property type="entry name" value="zf-RING_2"/>
    <property type="match status" value="1"/>
</dbReference>
<dbReference type="SUPFAM" id="SSF57850">
    <property type="entry name" value="RING/U-box"/>
    <property type="match status" value="1"/>
</dbReference>
<dbReference type="AlphaFoldDB" id="A0AAV6X7R6"/>
<dbReference type="Gene3D" id="3.30.40.10">
    <property type="entry name" value="Zinc/RING finger domain, C3HC4 (zinc finger)"/>
    <property type="match status" value="1"/>
</dbReference>
<evidence type="ECO:0000256" key="2">
    <source>
        <dbReference type="ARBA" id="ARBA00004167"/>
    </source>
</evidence>
<comment type="catalytic activity">
    <reaction evidence="1">
        <text>S-ubiquitinyl-[E2 ubiquitin-conjugating enzyme]-L-cysteine + [acceptor protein]-L-lysine = [E2 ubiquitin-conjugating enzyme]-L-cysteine + N(6)-ubiquitinyl-[acceptor protein]-L-lysine.</text>
        <dbReference type="EC" id="2.3.2.27"/>
    </reaction>
</comment>
<dbReference type="FunFam" id="3.30.40.10:FF:000187">
    <property type="entry name" value="E3 ubiquitin-protein ligase ATL6"/>
    <property type="match status" value="1"/>
</dbReference>
<evidence type="ECO:0000256" key="8">
    <source>
        <dbReference type="ARBA" id="ARBA00022771"/>
    </source>
</evidence>
<dbReference type="EC" id="2.3.2.27" evidence="4"/>
<dbReference type="SMART" id="SM00184">
    <property type="entry name" value="RING"/>
    <property type="match status" value="1"/>
</dbReference>
<evidence type="ECO:0000256" key="14">
    <source>
        <dbReference type="PROSITE-ProRule" id="PRU00175"/>
    </source>
</evidence>
<comment type="similarity">
    <text evidence="13">Belongs to the RING-type zinc finger family. ATL subfamily.</text>
</comment>
<protein>
    <recommendedName>
        <fullName evidence="4">RING-type E3 ubiquitin transferase</fullName>
        <ecNumber evidence="4">2.3.2.27</ecNumber>
    </recommendedName>
</protein>
<keyword evidence="5" id="KW-0808">Transferase</keyword>
<dbReference type="InterPro" id="IPR013083">
    <property type="entry name" value="Znf_RING/FYVE/PHD"/>
</dbReference>
<dbReference type="EMBL" id="WHWC01000007">
    <property type="protein sequence ID" value="KAG8378959.1"/>
    <property type="molecule type" value="Genomic_DNA"/>
</dbReference>
<evidence type="ECO:0000256" key="12">
    <source>
        <dbReference type="ARBA" id="ARBA00023136"/>
    </source>
</evidence>
<evidence type="ECO:0000256" key="4">
    <source>
        <dbReference type="ARBA" id="ARBA00012483"/>
    </source>
</evidence>
<evidence type="ECO:0000256" key="5">
    <source>
        <dbReference type="ARBA" id="ARBA00022679"/>
    </source>
</evidence>
<gene>
    <name evidence="16" type="ORF">BUALT_Bualt07G0038700</name>
</gene>
<dbReference type="InterPro" id="IPR032675">
    <property type="entry name" value="LRR_dom_sf"/>
</dbReference>
<evidence type="ECO:0000256" key="11">
    <source>
        <dbReference type="ARBA" id="ARBA00022989"/>
    </source>
</evidence>
<evidence type="ECO:0000256" key="1">
    <source>
        <dbReference type="ARBA" id="ARBA00000900"/>
    </source>
</evidence>
<dbReference type="Proteomes" id="UP000826271">
    <property type="component" value="Unassembled WGS sequence"/>
</dbReference>
<keyword evidence="9" id="KW-0833">Ubl conjugation pathway</keyword>
<keyword evidence="7" id="KW-0479">Metal-binding</keyword>
<dbReference type="Gene3D" id="3.80.10.10">
    <property type="entry name" value="Ribonuclease Inhibitor"/>
    <property type="match status" value="1"/>
</dbReference>
<evidence type="ECO:0000313" key="16">
    <source>
        <dbReference type="EMBL" id="KAG8378959.1"/>
    </source>
</evidence>
<sequence>MSNSLDGLPDELLISIVSLSPMKDAVGVVSLNTNGDIFGCLLLFLTLMVHKVLNLRTGTTIEEFRISFNLDSTSSSYINKWLEFAFTKRVKRLELDLVAGYTGVPNSCYKFPNICDPIERLRIFPLGLSSCELLVTLHLSRVGITGEVMGFLISNCRSLEELCVEVSVYITSLRTSCPLMRLRRLEIRDCPFLRILDIGSPNLLSFTLSCFGEEVSLKKVVIDCLRPLAGREADAIEINKMAMAREGVRLLKFSEAAASASYTFQRQLQQLFQLHDSGLDQALMDALPIFYYKEIMGLKEPFDCAICQCEFSDCDKLKFLPNCAHAFHIHCIETWLLSNSTCPLCRSLIGIDGSMEQWNPVGATEFFSSRGPGISRENGGPSRVFSIRLGKFFRSLNDVSAGANESFSRRGPGVSREDGGPDRVFSVRLGMFKSLNKVLENEDKEQNEVSSSSSSIDARRCYSMGAFQYIVDYDAELQVELCRSRVKDKMRFSNNEEIDGKKIIHRESYSVSKIWLWSKKSKFSSSSYENEIVTLPMPNGSILV</sequence>
<name>A0AAV6X7R6_9LAMI</name>
<evidence type="ECO:0000256" key="10">
    <source>
        <dbReference type="ARBA" id="ARBA00022833"/>
    </source>
</evidence>
<evidence type="ECO:0000259" key="15">
    <source>
        <dbReference type="PROSITE" id="PS50089"/>
    </source>
</evidence>
<dbReference type="InterPro" id="IPR001841">
    <property type="entry name" value="Znf_RING"/>
</dbReference>
<evidence type="ECO:0000256" key="6">
    <source>
        <dbReference type="ARBA" id="ARBA00022692"/>
    </source>
</evidence>
<comment type="caution">
    <text evidence="16">The sequence shown here is derived from an EMBL/GenBank/DDBJ whole genome shotgun (WGS) entry which is preliminary data.</text>
</comment>
<dbReference type="InterPro" id="IPR055357">
    <property type="entry name" value="LRR_At1g61320_AtMIF1"/>
</dbReference>
<keyword evidence="17" id="KW-1185">Reference proteome</keyword>
<dbReference type="PROSITE" id="PS50089">
    <property type="entry name" value="ZF_RING_2"/>
    <property type="match status" value="1"/>
</dbReference>
<keyword evidence="8 14" id="KW-0863">Zinc-finger</keyword>
<dbReference type="GO" id="GO:0016020">
    <property type="term" value="C:membrane"/>
    <property type="evidence" value="ECO:0007669"/>
    <property type="project" value="UniProtKB-SubCell"/>
</dbReference>
<evidence type="ECO:0000256" key="3">
    <source>
        <dbReference type="ARBA" id="ARBA00004906"/>
    </source>
</evidence>
<feature type="domain" description="RING-type" evidence="15">
    <location>
        <begin position="304"/>
        <end position="346"/>
    </location>
</feature>
<dbReference type="CDD" id="cd16461">
    <property type="entry name" value="RING-H2_EL5-like"/>
    <property type="match status" value="1"/>
</dbReference>
<comment type="pathway">
    <text evidence="3">Protein modification; protein ubiquitination.</text>
</comment>
<dbReference type="GO" id="GO:0031625">
    <property type="term" value="F:ubiquitin protein ligase binding"/>
    <property type="evidence" value="ECO:0007669"/>
    <property type="project" value="TreeGrafter"/>
</dbReference>
<accession>A0AAV6X7R6</accession>
<keyword evidence="11" id="KW-1133">Transmembrane helix</keyword>
<evidence type="ECO:0000256" key="7">
    <source>
        <dbReference type="ARBA" id="ARBA00022723"/>
    </source>
</evidence>
<dbReference type="GO" id="GO:0061630">
    <property type="term" value="F:ubiquitin protein ligase activity"/>
    <property type="evidence" value="ECO:0007669"/>
    <property type="project" value="UniProtKB-EC"/>
</dbReference>
<keyword evidence="6" id="KW-0812">Transmembrane</keyword>
<keyword evidence="10" id="KW-0862">Zinc</keyword>
<reference evidence="16" key="1">
    <citation type="submission" date="2019-10" db="EMBL/GenBank/DDBJ databases">
        <authorList>
            <person name="Zhang R."/>
            <person name="Pan Y."/>
            <person name="Wang J."/>
            <person name="Ma R."/>
            <person name="Yu S."/>
        </authorList>
    </citation>
    <scope>NUCLEOTIDE SEQUENCE</scope>
    <source>
        <strain evidence="16">LA-IB0</strain>
        <tissue evidence="16">Leaf</tissue>
    </source>
</reference>
<keyword evidence="12" id="KW-0472">Membrane</keyword>
<evidence type="ECO:0000313" key="17">
    <source>
        <dbReference type="Proteomes" id="UP000826271"/>
    </source>
</evidence>